<accession>A0A645BFW1</accession>
<proteinExistence type="predicted"/>
<evidence type="ECO:0000313" key="1">
    <source>
        <dbReference type="EMBL" id="MPM64325.1"/>
    </source>
</evidence>
<name>A0A645BFW1_9ZZZZ</name>
<gene>
    <name evidence="1" type="ORF">SDC9_111211</name>
</gene>
<sequence>MTGALAGALVLNDRMIGTGLCAQAALDALLLIDMRFLPAVEVDSVALTGVLAAMRDAAAANRRHVVARNRAFVAGDIQRFDDIRILLAAAHRELHPFAEDGSFLIDATAHGGLFARHDRLWDIQQGLLQRVVKRALCNLAERAVFKILHLVFELSHRDPFLAMALFRGGQREPFPRVGITNWL</sequence>
<reference evidence="1" key="1">
    <citation type="submission" date="2019-08" db="EMBL/GenBank/DDBJ databases">
        <authorList>
            <person name="Kucharzyk K."/>
            <person name="Murdoch R.W."/>
            <person name="Higgins S."/>
            <person name="Loffler F."/>
        </authorList>
    </citation>
    <scope>NUCLEOTIDE SEQUENCE</scope>
</reference>
<comment type="caution">
    <text evidence="1">The sequence shown here is derived from an EMBL/GenBank/DDBJ whole genome shotgun (WGS) entry which is preliminary data.</text>
</comment>
<dbReference type="EMBL" id="VSSQ01019884">
    <property type="protein sequence ID" value="MPM64325.1"/>
    <property type="molecule type" value="Genomic_DNA"/>
</dbReference>
<dbReference type="AlphaFoldDB" id="A0A645BFW1"/>
<protein>
    <submittedName>
        <fullName evidence="1">Uncharacterized protein</fullName>
    </submittedName>
</protein>
<organism evidence="1">
    <name type="scientific">bioreactor metagenome</name>
    <dbReference type="NCBI Taxonomy" id="1076179"/>
    <lineage>
        <taxon>unclassified sequences</taxon>
        <taxon>metagenomes</taxon>
        <taxon>ecological metagenomes</taxon>
    </lineage>
</organism>